<organism evidence="1">
    <name type="scientific">Fervidicoccus fontis</name>
    <dbReference type="NCBI Taxonomy" id="683846"/>
    <lineage>
        <taxon>Archaea</taxon>
        <taxon>Thermoproteota</taxon>
        <taxon>Thermoprotei</taxon>
        <taxon>Fervidicoccales</taxon>
        <taxon>Fervidicoccaceae</taxon>
        <taxon>Fervidicoccus</taxon>
    </lineage>
</organism>
<comment type="caution">
    <text evidence="1">The sequence shown here is derived from an EMBL/GenBank/DDBJ whole genome shotgun (WGS) entry which is preliminary data.</text>
</comment>
<sequence>MKLKSIYEDEDVVVEVGPHDDEIPQLIMDLFKRTKRPMTWQQLREHFSAVIGEDRLRRALRQLVKEEKLVQLNRTTYADPDTLTPEMIEELEAKRRIYSSRARSYLYESMKRSLNSETN</sequence>
<dbReference type="Proteomes" id="UP000885664">
    <property type="component" value="Unassembled WGS sequence"/>
</dbReference>
<reference evidence="1" key="1">
    <citation type="journal article" date="2020" name="mSystems">
        <title>Genome- and Community-Level Interaction Insights into Carbon Utilization and Element Cycling Functions of Hydrothermarchaeota in Hydrothermal Sediment.</title>
        <authorList>
            <person name="Zhou Z."/>
            <person name="Liu Y."/>
            <person name="Xu W."/>
            <person name="Pan J."/>
            <person name="Luo Z.H."/>
            <person name="Li M."/>
        </authorList>
    </citation>
    <scope>NUCLEOTIDE SEQUENCE [LARGE SCALE GENOMIC DNA]</scope>
    <source>
        <strain evidence="1">SpSt-1259</strain>
    </source>
</reference>
<name>A0A7C2UQ41_9CREN</name>
<gene>
    <name evidence="1" type="ORF">ENO36_00210</name>
</gene>
<protein>
    <submittedName>
        <fullName evidence="1">Uncharacterized protein</fullName>
    </submittedName>
</protein>
<accession>A0A7C2UQ41</accession>
<dbReference type="EMBL" id="DSFE01000006">
    <property type="protein sequence ID" value="HEU97265.1"/>
    <property type="molecule type" value="Genomic_DNA"/>
</dbReference>
<evidence type="ECO:0000313" key="1">
    <source>
        <dbReference type="EMBL" id="HEU97265.1"/>
    </source>
</evidence>
<dbReference type="AlphaFoldDB" id="A0A7C2UQ41"/>
<proteinExistence type="predicted"/>